<keyword evidence="2" id="KW-0863">Zinc-finger</keyword>
<dbReference type="Proteomes" id="UP001150238">
    <property type="component" value="Unassembled WGS sequence"/>
</dbReference>
<gene>
    <name evidence="6" type="ORF">C8J55DRAFT_115324</name>
</gene>
<accession>A0A9W9B1Y5</accession>
<dbReference type="InterPro" id="IPR039723">
    <property type="entry name" value="Vps71/ZNHIT1"/>
</dbReference>
<evidence type="ECO:0000256" key="3">
    <source>
        <dbReference type="ARBA" id="ARBA00022833"/>
    </source>
</evidence>
<feature type="domain" description="HIT-type" evidence="5">
    <location>
        <begin position="139"/>
        <end position="162"/>
    </location>
</feature>
<evidence type="ECO:0000256" key="1">
    <source>
        <dbReference type="ARBA" id="ARBA00022723"/>
    </source>
</evidence>
<evidence type="ECO:0000259" key="5">
    <source>
        <dbReference type="Pfam" id="PF04438"/>
    </source>
</evidence>
<dbReference type="EMBL" id="JANVFS010000002">
    <property type="protein sequence ID" value="KAJ4495209.1"/>
    <property type="molecule type" value="Genomic_DNA"/>
</dbReference>
<evidence type="ECO:0000256" key="4">
    <source>
        <dbReference type="SAM" id="MobiDB-lite"/>
    </source>
</evidence>
<sequence>MPPKRTREHLSRQVNETTSSAFAPEFLAKRSQNHLDELEKSNYSLSASVNADEQDDEPTTGKYSTKGHARQTLISDKRDLKLAGNSPAATKKKSTMNVRSALLYRKNLSALIEESGIASLPPSVPTYLTAVTSPPKYPPRLICSVCGYWGQYKCRKCAMPYCDRNCEAVHLETRCERRVI</sequence>
<dbReference type="GO" id="GO:0008270">
    <property type="term" value="F:zinc ion binding"/>
    <property type="evidence" value="ECO:0007669"/>
    <property type="project" value="UniProtKB-KW"/>
</dbReference>
<dbReference type="GO" id="GO:0006338">
    <property type="term" value="P:chromatin remodeling"/>
    <property type="evidence" value="ECO:0007669"/>
    <property type="project" value="InterPro"/>
</dbReference>
<proteinExistence type="predicted"/>
<evidence type="ECO:0000256" key="2">
    <source>
        <dbReference type="ARBA" id="ARBA00022771"/>
    </source>
</evidence>
<comment type="caution">
    <text evidence="6">The sequence shown here is derived from an EMBL/GenBank/DDBJ whole genome shotgun (WGS) entry which is preliminary data.</text>
</comment>
<dbReference type="PANTHER" id="PTHR13093">
    <property type="entry name" value="ZINC FINGER HIT DOMAIN CONTAINING PROTEIN 1"/>
    <property type="match status" value="1"/>
</dbReference>
<name>A0A9W9B1Y5_9AGAR</name>
<protein>
    <recommendedName>
        <fullName evidence="5">HIT-type domain-containing protein</fullName>
    </recommendedName>
</protein>
<keyword evidence="3" id="KW-0862">Zinc</keyword>
<organism evidence="6 7">
    <name type="scientific">Lentinula lateritia</name>
    <dbReference type="NCBI Taxonomy" id="40482"/>
    <lineage>
        <taxon>Eukaryota</taxon>
        <taxon>Fungi</taxon>
        <taxon>Dikarya</taxon>
        <taxon>Basidiomycota</taxon>
        <taxon>Agaricomycotina</taxon>
        <taxon>Agaricomycetes</taxon>
        <taxon>Agaricomycetidae</taxon>
        <taxon>Agaricales</taxon>
        <taxon>Marasmiineae</taxon>
        <taxon>Omphalotaceae</taxon>
        <taxon>Lentinula</taxon>
    </lineage>
</organism>
<evidence type="ECO:0000313" key="7">
    <source>
        <dbReference type="Proteomes" id="UP001150238"/>
    </source>
</evidence>
<dbReference type="InterPro" id="IPR007529">
    <property type="entry name" value="Znf_HIT"/>
</dbReference>
<feature type="region of interest" description="Disordered" evidence="4">
    <location>
        <begin position="45"/>
        <end position="69"/>
    </location>
</feature>
<keyword evidence="1" id="KW-0479">Metal-binding</keyword>
<dbReference type="Pfam" id="PF04438">
    <property type="entry name" value="zf-HIT"/>
    <property type="match status" value="1"/>
</dbReference>
<feature type="region of interest" description="Disordered" evidence="4">
    <location>
        <begin position="1"/>
        <end position="25"/>
    </location>
</feature>
<evidence type="ECO:0000313" key="6">
    <source>
        <dbReference type="EMBL" id="KAJ4495209.1"/>
    </source>
</evidence>
<dbReference type="CDD" id="cd21437">
    <property type="entry name" value="zf-HIT_ZNHIT1_like"/>
    <property type="match status" value="1"/>
</dbReference>
<feature type="compositionally biased region" description="Polar residues" evidence="4">
    <location>
        <begin position="12"/>
        <end position="21"/>
    </location>
</feature>
<dbReference type="GO" id="GO:0005634">
    <property type="term" value="C:nucleus"/>
    <property type="evidence" value="ECO:0007669"/>
    <property type="project" value="UniProtKB-ARBA"/>
</dbReference>
<reference evidence="6" key="2">
    <citation type="journal article" date="2023" name="Proc. Natl. Acad. Sci. U.S.A.">
        <title>A global phylogenomic analysis of the shiitake genus Lentinula.</title>
        <authorList>
            <person name="Sierra-Patev S."/>
            <person name="Min B."/>
            <person name="Naranjo-Ortiz M."/>
            <person name="Looney B."/>
            <person name="Konkel Z."/>
            <person name="Slot J.C."/>
            <person name="Sakamoto Y."/>
            <person name="Steenwyk J.L."/>
            <person name="Rokas A."/>
            <person name="Carro J."/>
            <person name="Camarero S."/>
            <person name="Ferreira P."/>
            <person name="Molpeceres G."/>
            <person name="Ruiz-Duenas F.J."/>
            <person name="Serrano A."/>
            <person name="Henrissat B."/>
            <person name="Drula E."/>
            <person name="Hughes K.W."/>
            <person name="Mata J.L."/>
            <person name="Ishikawa N.K."/>
            <person name="Vargas-Isla R."/>
            <person name="Ushijima S."/>
            <person name="Smith C.A."/>
            <person name="Donoghue J."/>
            <person name="Ahrendt S."/>
            <person name="Andreopoulos W."/>
            <person name="He G."/>
            <person name="LaButti K."/>
            <person name="Lipzen A."/>
            <person name="Ng V."/>
            <person name="Riley R."/>
            <person name="Sandor L."/>
            <person name="Barry K."/>
            <person name="Martinez A.T."/>
            <person name="Xiao Y."/>
            <person name="Gibbons J.G."/>
            <person name="Terashima K."/>
            <person name="Grigoriev I.V."/>
            <person name="Hibbett D."/>
        </authorList>
    </citation>
    <scope>NUCLEOTIDE SEQUENCE</scope>
    <source>
        <strain evidence="6">Sp2 HRB7682 ss15</strain>
    </source>
</reference>
<dbReference type="AlphaFoldDB" id="A0A9W9B1Y5"/>
<reference evidence="6" key="1">
    <citation type="submission" date="2022-08" db="EMBL/GenBank/DDBJ databases">
        <authorList>
            <consortium name="DOE Joint Genome Institute"/>
            <person name="Min B."/>
            <person name="Riley R."/>
            <person name="Sierra-Patev S."/>
            <person name="Naranjo-Ortiz M."/>
            <person name="Looney B."/>
            <person name="Konkel Z."/>
            <person name="Slot J.C."/>
            <person name="Sakamoto Y."/>
            <person name="Steenwyk J.L."/>
            <person name="Rokas A."/>
            <person name="Carro J."/>
            <person name="Camarero S."/>
            <person name="Ferreira P."/>
            <person name="Molpeceres G."/>
            <person name="Ruiz-Duenas F.J."/>
            <person name="Serrano A."/>
            <person name="Henrissat B."/>
            <person name="Drula E."/>
            <person name="Hughes K.W."/>
            <person name="Mata J.L."/>
            <person name="Ishikawa N.K."/>
            <person name="Vargas-Isla R."/>
            <person name="Ushijima S."/>
            <person name="Smith C.A."/>
            <person name="Ahrendt S."/>
            <person name="Andreopoulos W."/>
            <person name="He G."/>
            <person name="Labutti K."/>
            <person name="Lipzen A."/>
            <person name="Ng V."/>
            <person name="Sandor L."/>
            <person name="Barry K."/>
            <person name="Martinez A.T."/>
            <person name="Xiao Y."/>
            <person name="Gibbons J.G."/>
            <person name="Terashima K."/>
            <person name="Hibbett D.S."/>
            <person name="Grigoriev I.V."/>
        </authorList>
    </citation>
    <scope>NUCLEOTIDE SEQUENCE</scope>
    <source>
        <strain evidence="6">Sp2 HRB7682 ss15</strain>
    </source>
</reference>